<accession>A0A221NZT2</accession>
<reference evidence="1 2" key="1">
    <citation type="submission" date="2017-07" db="EMBL/GenBank/DDBJ databases">
        <title>Genome sequence of Streptomyces pluripotens MUSC 137T.</title>
        <authorList>
            <person name="Ser H.-L."/>
            <person name="Lee L.-H."/>
        </authorList>
    </citation>
    <scope>NUCLEOTIDE SEQUENCE [LARGE SCALE GENOMIC DNA]</scope>
    <source>
        <strain evidence="1 2">MUSC 137</strain>
    </source>
</reference>
<dbReference type="KEGG" id="splu:LK06_016285"/>
<name>A0A221NZT2_9ACTN</name>
<dbReference type="Proteomes" id="UP000031501">
    <property type="component" value="Chromosome"/>
</dbReference>
<organism evidence="1 2">
    <name type="scientific">Streptomyces pluripotens</name>
    <dbReference type="NCBI Taxonomy" id="1355015"/>
    <lineage>
        <taxon>Bacteria</taxon>
        <taxon>Bacillati</taxon>
        <taxon>Actinomycetota</taxon>
        <taxon>Actinomycetes</taxon>
        <taxon>Kitasatosporales</taxon>
        <taxon>Streptomycetaceae</taxon>
        <taxon>Streptomyces</taxon>
    </lineage>
</organism>
<evidence type="ECO:0000313" key="1">
    <source>
        <dbReference type="EMBL" id="ASN25523.1"/>
    </source>
</evidence>
<dbReference type="EMBL" id="CP022433">
    <property type="protein sequence ID" value="ASN25523.1"/>
    <property type="molecule type" value="Genomic_DNA"/>
</dbReference>
<protein>
    <submittedName>
        <fullName evidence="1">Uncharacterized protein</fullName>
    </submittedName>
</protein>
<keyword evidence="2" id="KW-1185">Reference proteome</keyword>
<dbReference type="AlphaFoldDB" id="A0A221NZT2"/>
<gene>
    <name evidence="1" type="ORF">LK07_17440</name>
</gene>
<evidence type="ECO:0000313" key="2">
    <source>
        <dbReference type="Proteomes" id="UP000031501"/>
    </source>
</evidence>
<proteinExistence type="predicted"/>
<sequence>MLGNEAPAYDMGLEILGLASVVFPADEGDEASSALPLLWGELTDWVELHPAEAGQAEAYMVDAAREWLLVEGDRAAERRYFDRWLHDVLGFEHRPDEL</sequence>